<evidence type="ECO:0000313" key="3">
    <source>
        <dbReference type="Proteomes" id="UP000546464"/>
    </source>
</evidence>
<feature type="signal peptide" evidence="1">
    <location>
        <begin position="1"/>
        <end position="20"/>
    </location>
</feature>
<comment type="caution">
    <text evidence="2">The sequence shown here is derived from an EMBL/GenBank/DDBJ whole genome shotgun (WGS) entry which is preliminary data.</text>
</comment>
<dbReference type="PROSITE" id="PS51257">
    <property type="entry name" value="PROKAR_LIPOPROTEIN"/>
    <property type="match status" value="1"/>
</dbReference>
<name>A0A842HH46_9BACT</name>
<dbReference type="RefSeq" id="WP_185676971.1">
    <property type="nucleotide sequence ID" value="NZ_JACHVB010000060.1"/>
</dbReference>
<gene>
    <name evidence="2" type="ORF">H5P28_17445</name>
</gene>
<dbReference type="AlphaFoldDB" id="A0A842HH46"/>
<keyword evidence="1" id="KW-0732">Signal</keyword>
<protein>
    <submittedName>
        <fullName evidence="2">S24/S26 family peptidase</fullName>
    </submittedName>
</protein>
<dbReference type="Proteomes" id="UP000546464">
    <property type="component" value="Unassembled WGS sequence"/>
</dbReference>
<proteinExistence type="predicted"/>
<evidence type="ECO:0000256" key="1">
    <source>
        <dbReference type="SAM" id="SignalP"/>
    </source>
</evidence>
<dbReference type="EMBL" id="JACHVB010000060">
    <property type="protein sequence ID" value="MBC2596055.1"/>
    <property type="molecule type" value="Genomic_DNA"/>
</dbReference>
<evidence type="ECO:0000313" key="2">
    <source>
        <dbReference type="EMBL" id="MBC2596055.1"/>
    </source>
</evidence>
<accession>A0A842HH46</accession>
<sequence length="154" mass="16353">MPLMRYGLSICAVCALTLTGCVTDSGGQANQAPSSTVSPSSARSAAYKVERLGNGRMAAQGSGMSMAPLYGDNTVVVFDPIAFDDLQPGMVVLYEASDGRLLCHALSRKIGQTWEVEGINNPDIDPERVHADNLKGVVYATFHSWEAASTVNSR</sequence>
<organism evidence="2 3">
    <name type="scientific">Ruficoccus amylovorans</name>
    <dbReference type="NCBI Taxonomy" id="1804625"/>
    <lineage>
        <taxon>Bacteria</taxon>
        <taxon>Pseudomonadati</taxon>
        <taxon>Verrucomicrobiota</taxon>
        <taxon>Opitutia</taxon>
        <taxon>Puniceicoccales</taxon>
        <taxon>Cerasicoccaceae</taxon>
        <taxon>Ruficoccus</taxon>
    </lineage>
</organism>
<keyword evidence="3" id="KW-1185">Reference proteome</keyword>
<reference evidence="2 3" key="1">
    <citation type="submission" date="2020-07" db="EMBL/GenBank/DDBJ databases">
        <authorList>
            <person name="Feng X."/>
        </authorList>
    </citation>
    <scope>NUCLEOTIDE SEQUENCE [LARGE SCALE GENOMIC DNA]</scope>
    <source>
        <strain evidence="2 3">JCM31066</strain>
    </source>
</reference>
<feature type="chain" id="PRO_5032433153" evidence="1">
    <location>
        <begin position="21"/>
        <end position="154"/>
    </location>
</feature>